<protein>
    <submittedName>
        <fullName evidence="1">908_t:CDS:1</fullName>
    </submittedName>
</protein>
<gene>
    <name evidence="1" type="ORF">FCALED_LOCUS5053</name>
</gene>
<organism evidence="1 2">
    <name type="scientific">Funneliformis caledonium</name>
    <dbReference type="NCBI Taxonomy" id="1117310"/>
    <lineage>
        <taxon>Eukaryota</taxon>
        <taxon>Fungi</taxon>
        <taxon>Fungi incertae sedis</taxon>
        <taxon>Mucoromycota</taxon>
        <taxon>Glomeromycotina</taxon>
        <taxon>Glomeromycetes</taxon>
        <taxon>Glomerales</taxon>
        <taxon>Glomeraceae</taxon>
        <taxon>Funneliformis</taxon>
    </lineage>
</organism>
<keyword evidence="2" id="KW-1185">Reference proteome</keyword>
<sequence length="100" mass="12064">MNKGLNRPLKNRKIIEAWNNADDEVRLEYENLYLQHKMFQLSTFKIIWSPFPYWFINCVIVTIDFNQEMELTPECVWNFGLTLHRFTIVVKKQTSNPKLI</sequence>
<accession>A0A9N9FEY5</accession>
<dbReference type="Proteomes" id="UP000789570">
    <property type="component" value="Unassembled WGS sequence"/>
</dbReference>
<dbReference type="AlphaFoldDB" id="A0A9N9FEY5"/>
<comment type="caution">
    <text evidence="1">The sequence shown here is derived from an EMBL/GenBank/DDBJ whole genome shotgun (WGS) entry which is preliminary data.</text>
</comment>
<evidence type="ECO:0000313" key="1">
    <source>
        <dbReference type="EMBL" id="CAG8528384.1"/>
    </source>
</evidence>
<name>A0A9N9FEY5_9GLOM</name>
<proteinExistence type="predicted"/>
<dbReference type="EMBL" id="CAJVPQ010001036">
    <property type="protein sequence ID" value="CAG8528384.1"/>
    <property type="molecule type" value="Genomic_DNA"/>
</dbReference>
<evidence type="ECO:0000313" key="2">
    <source>
        <dbReference type="Proteomes" id="UP000789570"/>
    </source>
</evidence>
<reference evidence="1" key="1">
    <citation type="submission" date="2021-06" db="EMBL/GenBank/DDBJ databases">
        <authorList>
            <person name="Kallberg Y."/>
            <person name="Tangrot J."/>
            <person name="Rosling A."/>
        </authorList>
    </citation>
    <scope>NUCLEOTIDE SEQUENCE</scope>
    <source>
        <strain evidence="1">UK204</strain>
    </source>
</reference>